<feature type="signal peptide" evidence="2">
    <location>
        <begin position="1"/>
        <end position="29"/>
    </location>
</feature>
<proteinExistence type="predicted"/>
<dbReference type="EMBL" id="BAAARJ010000017">
    <property type="protein sequence ID" value="GAA2627841.1"/>
    <property type="molecule type" value="Genomic_DNA"/>
</dbReference>
<feature type="chain" id="PRO_5047002595" description="Secreted protein" evidence="2">
    <location>
        <begin position="30"/>
        <end position="189"/>
    </location>
</feature>
<accession>A0ABN3QJ67</accession>
<comment type="caution">
    <text evidence="3">The sequence shown here is derived from an EMBL/GenBank/DDBJ whole genome shotgun (WGS) entry which is preliminary data.</text>
</comment>
<feature type="compositionally biased region" description="Low complexity" evidence="1">
    <location>
        <begin position="29"/>
        <end position="47"/>
    </location>
</feature>
<name>A0ABN3QJ67_9ACTN</name>
<organism evidence="3 4">
    <name type="scientific">Streptomyces axinellae</name>
    <dbReference type="NCBI Taxonomy" id="552788"/>
    <lineage>
        <taxon>Bacteria</taxon>
        <taxon>Bacillati</taxon>
        <taxon>Actinomycetota</taxon>
        <taxon>Actinomycetes</taxon>
        <taxon>Kitasatosporales</taxon>
        <taxon>Streptomycetaceae</taxon>
        <taxon>Streptomyces</taxon>
    </lineage>
</organism>
<keyword evidence="4" id="KW-1185">Reference proteome</keyword>
<protein>
    <recommendedName>
        <fullName evidence="5">Secreted protein</fullName>
    </recommendedName>
</protein>
<evidence type="ECO:0000313" key="3">
    <source>
        <dbReference type="EMBL" id="GAA2627841.1"/>
    </source>
</evidence>
<feature type="region of interest" description="Disordered" evidence="1">
    <location>
        <begin position="29"/>
        <end position="59"/>
    </location>
</feature>
<dbReference type="Proteomes" id="UP001501447">
    <property type="component" value="Unassembled WGS sequence"/>
</dbReference>
<evidence type="ECO:0000313" key="4">
    <source>
        <dbReference type="Proteomes" id="UP001501447"/>
    </source>
</evidence>
<evidence type="ECO:0008006" key="5">
    <source>
        <dbReference type="Google" id="ProtNLM"/>
    </source>
</evidence>
<evidence type="ECO:0000256" key="1">
    <source>
        <dbReference type="SAM" id="MobiDB-lite"/>
    </source>
</evidence>
<evidence type="ECO:0000256" key="2">
    <source>
        <dbReference type="SAM" id="SignalP"/>
    </source>
</evidence>
<sequence>MVTNTSRRMAAVALVSAALMAGGAASSYAAQNTGTGTSGSRSESGTGARPGSQSAVSEWQGSDKGFAAARWASCTAAVNNPHWSKKGKSVIFKTRVSCQGNIAQVHVKVTGKLYRKSGSKWKAVAGSSETKVKATNGAGSTYYTPRPSGKKVNLDGTYQGKITVQITSPFPGTKGKASSKAVKVNTPGK</sequence>
<reference evidence="3 4" key="1">
    <citation type="journal article" date="2019" name="Int. J. Syst. Evol. Microbiol.">
        <title>The Global Catalogue of Microorganisms (GCM) 10K type strain sequencing project: providing services to taxonomists for standard genome sequencing and annotation.</title>
        <authorList>
            <consortium name="The Broad Institute Genomics Platform"/>
            <consortium name="The Broad Institute Genome Sequencing Center for Infectious Disease"/>
            <person name="Wu L."/>
            <person name="Ma J."/>
        </authorList>
    </citation>
    <scope>NUCLEOTIDE SEQUENCE [LARGE SCALE GENOMIC DNA]</scope>
    <source>
        <strain evidence="3 4">JCM 16373</strain>
    </source>
</reference>
<keyword evidence="2" id="KW-0732">Signal</keyword>
<gene>
    <name evidence="3" type="ORF">GCM10009863_48520</name>
</gene>